<feature type="compositionally biased region" description="Polar residues" evidence="1">
    <location>
        <begin position="133"/>
        <end position="144"/>
    </location>
</feature>
<organism evidence="2 3">
    <name type="scientific">Pleurodeles waltl</name>
    <name type="common">Iberian ribbed newt</name>
    <dbReference type="NCBI Taxonomy" id="8319"/>
    <lineage>
        <taxon>Eukaryota</taxon>
        <taxon>Metazoa</taxon>
        <taxon>Chordata</taxon>
        <taxon>Craniata</taxon>
        <taxon>Vertebrata</taxon>
        <taxon>Euteleostomi</taxon>
        <taxon>Amphibia</taxon>
        <taxon>Batrachia</taxon>
        <taxon>Caudata</taxon>
        <taxon>Salamandroidea</taxon>
        <taxon>Salamandridae</taxon>
        <taxon>Pleurodelinae</taxon>
        <taxon>Pleurodeles</taxon>
    </lineage>
</organism>
<reference evidence="2" key="1">
    <citation type="journal article" date="2022" name="bioRxiv">
        <title>Sequencing and chromosome-scale assembly of the giantPleurodeles waltlgenome.</title>
        <authorList>
            <person name="Brown T."/>
            <person name="Elewa A."/>
            <person name="Iarovenko S."/>
            <person name="Subramanian E."/>
            <person name="Araus A.J."/>
            <person name="Petzold A."/>
            <person name="Susuki M."/>
            <person name="Suzuki K.-i.T."/>
            <person name="Hayashi T."/>
            <person name="Toyoda A."/>
            <person name="Oliveira C."/>
            <person name="Osipova E."/>
            <person name="Leigh N.D."/>
            <person name="Simon A."/>
            <person name="Yun M.H."/>
        </authorList>
    </citation>
    <scope>NUCLEOTIDE SEQUENCE</scope>
    <source>
        <strain evidence="2">20211129_DDA</strain>
        <tissue evidence="2">Liver</tissue>
    </source>
</reference>
<evidence type="ECO:0000256" key="1">
    <source>
        <dbReference type="SAM" id="MobiDB-lite"/>
    </source>
</evidence>
<proteinExistence type="predicted"/>
<comment type="caution">
    <text evidence="2">The sequence shown here is derived from an EMBL/GenBank/DDBJ whole genome shotgun (WGS) entry which is preliminary data.</text>
</comment>
<feature type="region of interest" description="Disordered" evidence="1">
    <location>
        <begin position="102"/>
        <end position="146"/>
    </location>
</feature>
<feature type="region of interest" description="Disordered" evidence="1">
    <location>
        <begin position="1"/>
        <end position="44"/>
    </location>
</feature>
<accession>A0AAV7TI80</accession>
<sequence length="238" mass="27667">MGRVVTNVSHHESWRPATINKTEEYAKRKRSNDRASRHRKARHSDIQVGDSVLHRDRFPGSKFHLPFEDRPWTVTNRQGSMVVAKRGSEQVVRNISWFKKFQAPRESPDASPQQNTPATEMSGSEEDEEPEHNLTNPAPNNTDNIAERPDWMWCRARDVTGTRPLRRAVLPRQPPLLMFIWYDPRSCLQANERETVTEMRSLEKPSVEHGGPRPPPQSQSLKIQNMCFVLYFFSTLRR</sequence>
<dbReference type="EMBL" id="JANPWB010000006">
    <property type="protein sequence ID" value="KAJ1176298.1"/>
    <property type="molecule type" value="Genomic_DNA"/>
</dbReference>
<evidence type="ECO:0000313" key="3">
    <source>
        <dbReference type="Proteomes" id="UP001066276"/>
    </source>
</evidence>
<evidence type="ECO:0000313" key="2">
    <source>
        <dbReference type="EMBL" id="KAJ1176298.1"/>
    </source>
</evidence>
<feature type="compositionally biased region" description="Basic residues" evidence="1">
    <location>
        <begin position="27"/>
        <end position="42"/>
    </location>
</feature>
<keyword evidence="3" id="KW-1185">Reference proteome</keyword>
<feature type="compositionally biased region" description="Polar residues" evidence="1">
    <location>
        <begin position="110"/>
        <end position="119"/>
    </location>
</feature>
<dbReference type="Proteomes" id="UP001066276">
    <property type="component" value="Chromosome 3_2"/>
</dbReference>
<gene>
    <name evidence="2" type="ORF">NDU88_001580</name>
</gene>
<protein>
    <submittedName>
        <fullName evidence="2">Uncharacterized protein</fullName>
    </submittedName>
</protein>
<name>A0AAV7TI80_PLEWA</name>
<dbReference type="AlphaFoldDB" id="A0AAV7TI80"/>